<accession>A0ABU9KYK3</accession>
<evidence type="ECO:0000256" key="1">
    <source>
        <dbReference type="SAM" id="SignalP"/>
    </source>
</evidence>
<protein>
    <submittedName>
        <fullName evidence="2">Nuclear transport factor 2 family protein</fullName>
    </submittedName>
</protein>
<dbReference type="InterPro" id="IPR039437">
    <property type="entry name" value="FrzH/put_lumazine-bd"/>
</dbReference>
<keyword evidence="1" id="KW-0732">Signal</keyword>
<reference evidence="2 3" key="1">
    <citation type="submission" date="2024-04" db="EMBL/GenBank/DDBJ databases">
        <title>whole genome sequencing of Lutimonas vermicola strain IMCC1616.</title>
        <authorList>
            <person name="Bae S.S."/>
        </authorList>
    </citation>
    <scope>NUCLEOTIDE SEQUENCE [LARGE SCALE GENOMIC DNA]</scope>
    <source>
        <strain evidence="2 3">IMCC1616</strain>
    </source>
</reference>
<keyword evidence="3" id="KW-1185">Reference proteome</keyword>
<feature type="chain" id="PRO_5046709887" evidence="1">
    <location>
        <begin position="23"/>
        <end position="153"/>
    </location>
</feature>
<sequence length="153" mass="18077">MKKTYFLILFLSILTFSAYSQSSEITDEQKIRNVINQFFSSLETKDTLLMKQTTMDEAQIWRRRNNKEPVEIDMRFRKDDLQKMPGYPKIKEVALSFKISAENGIATAWVPYKFWIDDEFSHCGIDVFTLFEKDGKWKIISTAYTIEKENCDN</sequence>
<gene>
    <name evidence="2" type="ORF">AABB81_05160</name>
</gene>
<feature type="signal peptide" evidence="1">
    <location>
        <begin position="1"/>
        <end position="22"/>
    </location>
</feature>
<dbReference type="Proteomes" id="UP001474120">
    <property type="component" value="Unassembled WGS sequence"/>
</dbReference>
<dbReference type="Gene3D" id="3.10.450.50">
    <property type="match status" value="1"/>
</dbReference>
<proteinExistence type="predicted"/>
<dbReference type="EMBL" id="JBCDNA010000001">
    <property type="protein sequence ID" value="MEL4455273.1"/>
    <property type="molecule type" value="Genomic_DNA"/>
</dbReference>
<dbReference type="SUPFAM" id="SSF54427">
    <property type="entry name" value="NTF2-like"/>
    <property type="match status" value="1"/>
</dbReference>
<evidence type="ECO:0000313" key="3">
    <source>
        <dbReference type="Proteomes" id="UP001474120"/>
    </source>
</evidence>
<organism evidence="2 3">
    <name type="scientific">Lutimonas vermicola</name>
    <dbReference type="NCBI Taxonomy" id="414288"/>
    <lineage>
        <taxon>Bacteria</taxon>
        <taxon>Pseudomonadati</taxon>
        <taxon>Bacteroidota</taxon>
        <taxon>Flavobacteriia</taxon>
        <taxon>Flavobacteriales</taxon>
        <taxon>Flavobacteriaceae</taxon>
        <taxon>Lutimonas</taxon>
    </lineage>
</organism>
<dbReference type="RefSeq" id="WP_342159082.1">
    <property type="nucleotide sequence ID" value="NZ_JBCDNA010000001.1"/>
</dbReference>
<evidence type="ECO:0000313" key="2">
    <source>
        <dbReference type="EMBL" id="MEL4455273.1"/>
    </source>
</evidence>
<comment type="caution">
    <text evidence="2">The sequence shown here is derived from an EMBL/GenBank/DDBJ whole genome shotgun (WGS) entry which is preliminary data.</text>
</comment>
<dbReference type="InterPro" id="IPR032710">
    <property type="entry name" value="NTF2-like_dom_sf"/>
</dbReference>
<name>A0ABU9KYK3_9FLAO</name>
<dbReference type="Pfam" id="PF12893">
    <property type="entry name" value="Lumazine_bd_2"/>
    <property type="match status" value="1"/>
</dbReference>